<organism evidence="1 2">
    <name type="scientific">Acanthoscelides obtectus</name>
    <name type="common">Bean weevil</name>
    <name type="synonym">Bruchus obtectus</name>
    <dbReference type="NCBI Taxonomy" id="200917"/>
    <lineage>
        <taxon>Eukaryota</taxon>
        <taxon>Metazoa</taxon>
        <taxon>Ecdysozoa</taxon>
        <taxon>Arthropoda</taxon>
        <taxon>Hexapoda</taxon>
        <taxon>Insecta</taxon>
        <taxon>Pterygota</taxon>
        <taxon>Neoptera</taxon>
        <taxon>Endopterygota</taxon>
        <taxon>Coleoptera</taxon>
        <taxon>Polyphaga</taxon>
        <taxon>Cucujiformia</taxon>
        <taxon>Chrysomeloidea</taxon>
        <taxon>Chrysomelidae</taxon>
        <taxon>Bruchinae</taxon>
        <taxon>Bruchini</taxon>
        <taxon>Acanthoscelides</taxon>
    </lineage>
</organism>
<keyword evidence="2" id="KW-1185">Reference proteome</keyword>
<proteinExistence type="predicted"/>
<evidence type="ECO:0000313" key="1">
    <source>
        <dbReference type="EMBL" id="CAH1977384.1"/>
    </source>
</evidence>
<sequence length="184" mass="21635">MPNEYKRKTNRGMASKEIYELASEEVMLRNKSLRDAATSYDIIHTSLYRYIKKKQAYESNKTIQPPSIEYHRPTVFTKEEEKSLCDYLTCSDANFGLSTKEARKLAYKLAVAYDKKCPSSWMQTKMAGEVWLRLFMKRHEVLSLRLPQATSIARATSFNRTNVELFLKKYYSILDKYHMEARDI</sequence>
<comment type="caution">
    <text evidence="1">The sequence shown here is derived from an EMBL/GenBank/DDBJ whole genome shotgun (WGS) entry which is preliminary data.</text>
</comment>
<dbReference type="Proteomes" id="UP001152888">
    <property type="component" value="Unassembled WGS sequence"/>
</dbReference>
<gene>
    <name evidence="1" type="ORF">ACAOBT_LOCUS12622</name>
</gene>
<dbReference type="OrthoDB" id="8187571at2759"/>
<dbReference type="EMBL" id="CAKOFQ010006858">
    <property type="protein sequence ID" value="CAH1977384.1"/>
    <property type="molecule type" value="Genomic_DNA"/>
</dbReference>
<dbReference type="AlphaFoldDB" id="A0A9P0KU24"/>
<evidence type="ECO:0008006" key="3">
    <source>
        <dbReference type="Google" id="ProtNLM"/>
    </source>
</evidence>
<protein>
    <recommendedName>
        <fullName evidence="3">HTH CENPB-type domain-containing protein</fullName>
    </recommendedName>
</protein>
<name>A0A9P0KU24_ACAOB</name>
<accession>A0A9P0KU24</accession>
<evidence type="ECO:0000313" key="2">
    <source>
        <dbReference type="Proteomes" id="UP001152888"/>
    </source>
</evidence>
<reference evidence="1" key="1">
    <citation type="submission" date="2022-03" db="EMBL/GenBank/DDBJ databases">
        <authorList>
            <person name="Sayadi A."/>
        </authorList>
    </citation>
    <scope>NUCLEOTIDE SEQUENCE</scope>
</reference>